<organism evidence="1 2">
    <name type="scientific">Arthrobacter phage Wollypog</name>
    <dbReference type="NCBI Taxonomy" id="2790985"/>
    <lineage>
        <taxon>Viruses</taxon>
        <taxon>Duplodnaviria</taxon>
        <taxon>Heunggongvirae</taxon>
        <taxon>Uroviricota</taxon>
        <taxon>Caudoviricetes</taxon>
        <taxon>Wollypogvirus</taxon>
        <taxon>Wollypogvirus wollypog</taxon>
    </lineage>
</organism>
<sequence>MVTATVLELAACDFCGESAHFDGKTKQGPWAYMCTDCFCSYGVGLGMGRGQRLIPTSDKSKTD</sequence>
<dbReference type="GeneID" id="77923961"/>
<dbReference type="Proteomes" id="UP000595472">
    <property type="component" value="Segment"/>
</dbReference>
<name>A0A7T3N1E7_9CAUD</name>
<keyword evidence="2" id="KW-1185">Reference proteome</keyword>
<dbReference type="KEGG" id="vg:77923961"/>
<evidence type="ECO:0000313" key="2">
    <source>
        <dbReference type="Proteomes" id="UP000595472"/>
    </source>
</evidence>
<protein>
    <submittedName>
        <fullName evidence="1">Uncharacterized protein</fullName>
    </submittedName>
</protein>
<reference evidence="1 2" key="1">
    <citation type="submission" date="2020-10" db="EMBL/GenBank/DDBJ databases">
        <authorList>
            <person name="Abad L.A."/>
            <person name="Alter J."/>
            <person name="Becerra C.Y."/>
            <person name="Boehle J."/>
            <person name="Bustos B."/>
            <person name="Connatser B.I."/>
            <person name="Cutright B."/>
            <person name="Gavin J."/>
            <person name="Gomez A.P."/>
            <person name="Grabar K."/>
            <person name="Hur E.Y."/>
            <person name="Ioh M.T."/>
            <person name="Joya-Campos L."/>
            <person name="Lauhon H.N."/>
            <person name="Lee S."/>
            <person name="Maranan R.T."/>
            <person name="Park Y.G."/>
            <person name="Priest M."/>
            <person name="Samuels S.O."/>
            <person name="Sarameh Y.J."/>
            <person name="Schreiber J.M."/>
            <person name="Shepard L."/>
            <person name="Sheth K.J."/>
            <person name="Silva C.A."/>
            <person name="Smyers G.M."/>
            <person name="Tam S."/>
            <person name="Tamura C.M."/>
            <person name="Wucher D.E."/>
            <person name="Donachie S.P."/>
            <person name="Reed F.A."/>
            <person name="Palecanda S."/>
            <person name="Chong R.A."/>
            <person name="Porter M.L."/>
            <person name="Garlena R.A."/>
            <person name="Russell D.A."/>
            <person name="Jacobs-Sera D."/>
            <person name="Hatfull G.F."/>
        </authorList>
    </citation>
    <scope>NUCLEOTIDE SEQUENCE [LARGE SCALE GENOMIC DNA]</scope>
</reference>
<proteinExistence type="predicted"/>
<accession>A0A7T3N1E7</accession>
<dbReference type="EMBL" id="MW055913">
    <property type="protein sequence ID" value="QPX62582.1"/>
    <property type="molecule type" value="Genomic_DNA"/>
</dbReference>
<gene>
    <name evidence="1" type="primary">30</name>
    <name evidence="1" type="ORF">SEA_WOLLYPOG_30</name>
</gene>
<evidence type="ECO:0000313" key="1">
    <source>
        <dbReference type="EMBL" id="QPX62582.1"/>
    </source>
</evidence>
<dbReference type="RefSeq" id="YP_010648521.1">
    <property type="nucleotide sequence ID" value="NC_070760.1"/>
</dbReference>